<evidence type="ECO:0000259" key="7">
    <source>
        <dbReference type="PROSITE" id="PS51352"/>
    </source>
</evidence>
<keyword evidence="2 6" id="KW-0049">Antioxidant</keyword>
<keyword evidence="4 6" id="KW-0676">Redox-active center</keyword>
<keyword evidence="3 6" id="KW-0560">Oxidoreductase</keyword>
<evidence type="ECO:0000256" key="5">
    <source>
        <dbReference type="PIRSR" id="PIRSR637944-1"/>
    </source>
</evidence>
<protein>
    <recommendedName>
        <fullName evidence="6">Glutathione-dependent peroxiredoxin</fullName>
        <ecNumber evidence="6">1.11.1.27</ecNumber>
    </recommendedName>
</protein>
<evidence type="ECO:0000313" key="8">
    <source>
        <dbReference type="EMBL" id="NBZ88399.1"/>
    </source>
</evidence>
<dbReference type="GO" id="GO:0005737">
    <property type="term" value="C:cytoplasm"/>
    <property type="evidence" value="ECO:0007669"/>
    <property type="project" value="TreeGrafter"/>
</dbReference>
<dbReference type="InterPro" id="IPR036249">
    <property type="entry name" value="Thioredoxin-like_sf"/>
</dbReference>
<feature type="active site" description="Cysteine sulfenic acid (-SOH) intermediate" evidence="5">
    <location>
        <position position="49"/>
    </location>
</feature>
<evidence type="ECO:0000256" key="3">
    <source>
        <dbReference type="ARBA" id="ARBA00023002"/>
    </source>
</evidence>
<comment type="catalytic activity">
    <reaction evidence="6">
        <text>a hydroperoxide + 2 glutathione = an alcohol + glutathione disulfide + H2O</text>
        <dbReference type="Rhea" id="RHEA:62632"/>
        <dbReference type="ChEBI" id="CHEBI:15377"/>
        <dbReference type="ChEBI" id="CHEBI:30879"/>
        <dbReference type="ChEBI" id="CHEBI:35924"/>
        <dbReference type="ChEBI" id="CHEBI:57925"/>
        <dbReference type="ChEBI" id="CHEBI:58297"/>
        <dbReference type="EC" id="1.11.1.27"/>
    </reaction>
</comment>
<dbReference type="PANTHER" id="PTHR10430:SF16">
    <property type="entry name" value="PEROXIREDOXIN-5, MITOCHONDRIAL"/>
    <property type="match status" value="1"/>
</dbReference>
<dbReference type="PROSITE" id="PS51352">
    <property type="entry name" value="THIOREDOXIN_2"/>
    <property type="match status" value="1"/>
</dbReference>
<comment type="function">
    <text evidence="6">Thiol-specific peroxidase that catalyzes the reduction of hydrogen peroxide and organic hydroperoxides to water and alcohols, respectively. Plays a role in cell protection against oxidative stress by detoxifying peroxides.</text>
</comment>
<dbReference type="Proteomes" id="UP001193501">
    <property type="component" value="Unassembled WGS sequence"/>
</dbReference>
<dbReference type="InterPro" id="IPR013766">
    <property type="entry name" value="Thioredoxin_domain"/>
</dbReference>
<evidence type="ECO:0000313" key="9">
    <source>
        <dbReference type="Proteomes" id="UP001193501"/>
    </source>
</evidence>
<comment type="caution">
    <text evidence="8">The sequence shown here is derived from an EMBL/GenBank/DDBJ whole genome shotgun (WGS) entry which is preliminary data.</text>
</comment>
<gene>
    <name evidence="8" type="ORF">GV832_12475</name>
</gene>
<evidence type="ECO:0000256" key="2">
    <source>
        <dbReference type="ARBA" id="ARBA00022862"/>
    </source>
</evidence>
<dbReference type="SUPFAM" id="SSF52833">
    <property type="entry name" value="Thioredoxin-like"/>
    <property type="match status" value="1"/>
</dbReference>
<keyword evidence="9" id="KW-1185">Reference proteome</keyword>
<dbReference type="EMBL" id="JAABNR010000011">
    <property type="protein sequence ID" value="NBZ88399.1"/>
    <property type="molecule type" value="Genomic_DNA"/>
</dbReference>
<dbReference type="PANTHER" id="PTHR10430">
    <property type="entry name" value="PEROXIREDOXIN"/>
    <property type="match status" value="1"/>
</dbReference>
<feature type="domain" description="Thioredoxin" evidence="7">
    <location>
        <begin position="3"/>
        <end position="162"/>
    </location>
</feature>
<dbReference type="GO" id="GO:0008379">
    <property type="term" value="F:thioredoxin peroxidase activity"/>
    <property type="evidence" value="ECO:0007669"/>
    <property type="project" value="InterPro"/>
</dbReference>
<dbReference type="EC" id="1.11.1.27" evidence="6"/>
<sequence length="162" mass="17114">MTISEGQSLPEAKLMLKTEDGIADRPLSEITKGRSVVIFGLPGAFTGTCSNAHVPSFMRTLPKFKEKGVDEVICVSVNDVFVMEAWGKQTGATAAGITFASDPDASFTQALGLSFDAGFVRGLPRSHRYALHAVDGVVKVLNLETNPGACDISAGEGLLQQL</sequence>
<dbReference type="RefSeq" id="WP_168775219.1">
    <property type="nucleotide sequence ID" value="NZ_JAABNR010000011.1"/>
</dbReference>
<evidence type="ECO:0000256" key="4">
    <source>
        <dbReference type="ARBA" id="ARBA00023284"/>
    </source>
</evidence>
<name>A0AAE5BW32_9RHOB</name>
<dbReference type="InterPro" id="IPR013740">
    <property type="entry name" value="Redoxin"/>
</dbReference>
<dbReference type="GO" id="GO:0042744">
    <property type="term" value="P:hydrogen peroxide catabolic process"/>
    <property type="evidence" value="ECO:0007669"/>
    <property type="project" value="TreeGrafter"/>
</dbReference>
<comment type="similarity">
    <text evidence="6">Belongs to the peroxiredoxin family. Prx5 subfamily.</text>
</comment>
<dbReference type="FunFam" id="3.40.30.10:FF:000020">
    <property type="entry name" value="Peroxiredoxin"/>
    <property type="match status" value="1"/>
</dbReference>
<organism evidence="8 9">
    <name type="scientific">Stagnihabitans tardus</name>
    <dbReference type="NCBI Taxonomy" id="2699202"/>
    <lineage>
        <taxon>Bacteria</taxon>
        <taxon>Pseudomonadati</taxon>
        <taxon>Pseudomonadota</taxon>
        <taxon>Alphaproteobacteria</taxon>
        <taxon>Rhodobacterales</taxon>
        <taxon>Paracoccaceae</taxon>
        <taxon>Stagnihabitans</taxon>
    </lineage>
</organism>
<dbReference type="AlphaFoldDB" id="A0AAE5BW32"/>
<keyword evidence="1 6" id="KW-0575">Peroxidase</keyword>
<dbReference type="CDD" id="cd03013">
    <property type="entry name" value="PRX5_like"/>
    <property type="match status" value="1"/>
</dbReference>
<reference evidence="8" key="1">
    <citation type="submission" date="2020-01" db="EMBL/GenBank/DDBJ databases">
        <authorList>
            <person name="Chen W.-M."/>
        </authorList>
    </citation>
    <scope>NUCLEOTIDE SEQUENCE</scope>
    <source>
        <strain evidence="8">CYK-10</strain>
    </source>
</reference>
<dbReference type="Gene3D" id="3.40.30.10">
    <property type="entry name" value="Glutaredoxin"/>
    <property type="match status" value="1"/>
</dbReference>
<evidence type="ECO:0000256" key="6">
    <source>
        <dbReference type="RuleBase" id="RU366011"/>
    </source>
</evidence>
<accession>A0AAE5BW32</accession>
<dbReference type="Pfam" id="PF08534">
    <property type="entry name" value="Redoxin"/>
    <property type="match status" value="1"/>
</dbReference>
<evidence type="ECO:0000256" key="1">
    <source>
        <dbReference type="ARBA" id="ARBA00022559"/>
    </source>
</evidence>
<dbReference type="InterPro" id="IPR037944">
    <property type="entry name" value="PRX5-like"/>
</dbReference>
<dbReference type="GO" id="GO:0045454">
    <property type="term" value="P:cell redox homeostasis"/>
    <property type="evidence" value="ECO:0007669"/>
    <property type="project" value="TreeGrafter"/>
</dbReference>
<proteinExistence type="inferred from homology"/>
<dbReference type="GO" id="GO:0034599">
    <property type="term" value="P:cellular response to oxidative stress"/>
    <property type="evidence" value="ECO:0007669"/>
    <property type="project" value="InterPro"/>
</dbReference>